<dbReference type="InterPro" id="IPR037041">
    <property type="entry name" value="Trigger_fac_C_sf"/>
</dbReference>
<dbReference type="AlphaFoldDB" id="A0A0G0QX81"/>
<feature type="domain" description="Trigger factor ribosome-binding bacterial" evidence="4">
    <location>
        <begin position="5"/>
        <end position="147"/>
    </location>
</feature>
<dbReference type="InterPro" id="IPR008880">
    <property type="entry name" value="Trigger_fac_C"/>
</dbReference>
<dbReference type="STRING" id="1619100.UT34_C0001G0282"/>
<dbReference type="EMBL" id="LBWK01000001">
    <property type="protein sequence ID" value="KKR06242.1"/>
    <property type="molecule type" value="Genomic_DNA"/>
</dbReference>
<keyword evidence="2" id="KW-0413">Isomerase</keyword>
<evidence type="ECO:0000256" key="3">
    <source>
        <dbReference type="SAM" id="Coils"/>
    </source>
</evidence>
<evidence type="ECO:0000256" key="1">
    <source>
        <dbReference type="ARBA" id="ARBA00023110"/>
    </source>
</evidence>
<comment type="caution">
    <text evidence="6">The sequence shown here is derived from an EMBL/GenBank/DDBJ whole genome shotgun (WGS) entry which is preliminary data.</text>
</comment>
<dbReference type="Pfam" id="PF05698">
    <property type="entry name" value="Trigger_C"/>
    <property type="match status" value="1"/>
</dbReference>
<dbReference type="InterPro" id="IPR027304">
    <property type="entry name" value="Trigger_fact/SurA_dom_sf"/>
</dbReference>
<gene>
    <name evidence="6" type="ORF">UT34_C0001G0282</name>
</gene>
<sequence>MDKNYTRKDVSKESIELTLSIPSDAFIKSYNTLLEKESRDVDMKGFRKGTVPSEIIEGKLKERLMFETFERIAPLYVSQAVTGESIELVAPPAYKGIHKLEKGKDISFTVVCTVMPEFKLGNMKKVKVESKKVEVDEKEMESVMKELEQRKTTAKKGTDKWALEIAKSLNLTDVKTLNELKEEVKERLLAQKEMNIRKEQENSVLLQAIELCKITIPQAAIDYEALERENAFSQTLAEKKLTMEQFLTSNNIKLETMREMWKKDADEALKTDVFLKLYAKENKVEVSDEELQTEVDKVKKEHAGHDHDYYDDPQWREYIKRVILKQKAYDTFIAKAIPVKKGEK</sequence>
<dbReference type="Gene3D" id="1.10.3120.10">
    <property type="entry name" value="Trigger factor, C-terminal domain"/>
    <property type="match status" value="1"/>
</dbReference>
<accession>A0A0G0QX81</accession>
<protein>
    <submittedName>
        <fullName evidence="6">Trigger factor</fullName>
    </submittedName>
</protein>
<evidence type="ECO:0000256" key="2">
    <source>
        <dbReference type="ARBA" id="ARBA00023235"/>
    </source>
</evidence>
<keyword evidence="1" id="KW-0697">Rotamase</keyword>
<dbReference type="GO" id="GO:0003755">
    <property type="term" value="F:peptidyl-prolyl cis-trans isomerase activity"/>
    <property type="evidence" value="ECO:0007669"/>
    <property type="project" value="UniProtKB-KW"/>
</dbReference>
<dbReference type="GO" id="GO:0006457">
    <property type="term" value="P:protein folding"/>
    <property type="evidence" value="ECO:0007669"/>
    <property type="project" value="InterPro"/>
</dbReference>
<keyword evidence="3" id="KW-0175">Coiled coil</keyword>
<organism evidence="6 7">
    <name type="scientific">candidate division WS6 bacterium GW2011_GWF2_39_15</name>
    <dbReference type="NCBI Taxonomy" id="1619100"/>
    <lineage>
        <taxon>Bacteria</taxon>
        <taxon>Candidatus Dojkabacteria</taxon>
    </lineage>
</organism>
<proteinExistence type="predicted"/>
<dbReference type="SUPFAM" id="SSF109998">
    <property type="entry name" value="Triger factor/SurA peptide-binding domain-like"/>
    <property type="match status" value="1"/>
</dbReference>
<dbReference type="SUPFAM" id="SSF102735">
    <property type="entry name" value="Trigger factor ribosome-binding domain"/>
    <property type="match status" value="1"/>
</dbReference>
<feature type="domain" description="Trigger factor C-terminal" evidence="5">
    <location>
        <begin position="176"/>
        <end position="331"/>
    </location>
</feature>
<dbReference type="Pfam" id="PF05697">
    <property type="entry name" value="Trigger_N"/>
    <property type="match status" value="1"/>
</dbReference>
<evidence type="ECO:0000259" key="4">
    <source>
        <dbReference type="Pfam" id="PF05697"/>
    </source>
</evidence>
<reference evidence="6 7" key="1">
    <citation type="journal article" date="2015" name="Nature">
        <title>rRNA introns, odd ribosomes, and small enigmatic genomes across a large radiation of phyla.</title>
        <authorList>
            <person name="Brown C.T."/>
            <person name="Hug L.A."/>
            <person name="Thomas B.C."/>
            <person name="Sharon I."/>
            <person name="Castelle C.J."/>
            <person name="Singh A."/>
            <person name="Wilkins M.J."/>
            <person name="Williams K.H."/>
            <person name="Banfield J.F."/>
        </authorList>
    </citation>
    <scope>NUCLEOTIDE SEQUENCE [LARGE SCALE GENOMIC DNA]</scope>
</reference>
<dbReference type="InterPro" id="IPR008881">
    <property type="entry name" value="Trigger_fac_ribosome-bd_bac"/>
</dbReference>
<feature type="coiled-coil region" evidence="3">
    <location>
        <begin position="174"/>
        <end position="201"/>
    </location>
</feature>
<dbReference type="GO" id="GO:0015031">
    <property type="term" value="P:protein transport"/>
    <property type="evidence" value="ECO:0007669"/>
    <property type="project" value="InterPro"/>
</dbReference>
<evidence type="ECO:0000259" key="5">
    <source>
        <dbReference type="Pfam" id="PF05698"/>
    </source>
</evidence>
<dbReference type="Proteomes" id="UP000034799">
    <property type="component" value="Unassembled WGS sequence"/>
</dbReference>
<dbReference type="Gene3D" id="3.30.70.1050">
    <property type="entry name" value="Trigger factor ribosome-binding domain"/>
    <property type="match status" value="1"/>
</dbReference>
<evidence type="ECO:0000313" key="7">
    <source>
        <dbReference type="Proteomes" id="UP000034799"/>
    </source>
</evidence>
<dbReference type="InterPro" id="IPR036611">
    <property type="entry name" value="Trigger_fac_ribosome-bd_sf"/>
</dbReference>
<evidence type="ECO:0000313" key="6">
    <source>
        <dbReference type="EMBL" id="KKR06242.1"/>
    </source>
</evidence>
<name>A0A0G0QX81_9BACT</name>